<name>A0ABQ9XZF5_9EUKA</name>
<dbReference type="Proteomes" id="UP001281761">
    <property type="component" value="Unassembled WGS sequence"/>
</dbReference>
<proteinExistence type="predicted"/>
<protein>
    <submittedName>
        <fullName evidence="2">Uncharacterized protein</fullName>
    </submittedName>
</protein>
<sequence>MQSHRSPTLIQSPLFTHTDAIPPLAHTDAIPPLAHPDAIPPLAHTDAIPPLTHTDAIPPLAHTDAIPLLTHTDAIPSSSCRLSNSSLFFFELFFDATLPSHTRLFTVTPPPP</sequence>
<feature type="region of interest" description="Disordered" evidence="1">
    <location>
        <begin position="21"/>
        <end position="56"/>
    </location>
</feature>
<accession>A0ABQ9XZF5</accession>
<gene>
    <name evidence="2" type="ORF">BLNAU_8116</name>
</gene>
<evidence type="ECO:0000313" key="2">
    <source>
        <dbReference type="EMBL" id="KAK2956839.1"/>
    </source>
</evidence>
<evidence type="ECO:0000256" key="1">
    <source>
        <dbReference type="SAM" id="MobiDB-lite"/>
    </source>
</evidence>
<reference evidence="2 3" key="1">
    <citation type="journal article" date="2022" name="bioRxiv">
        <title>Genomics of Preaxostyla Flagellates Illuminates Evolutionary Transitions and the Path Towards Mitochondrial Loss.</title>
        <authorList>
            <person name="Novak L.V.F."/>
            <person name="Treitli S.C."/>
            <person name="Pyrih J."/>
            <person name="Halakuc P."/>
            <person name="Pipaliya S.V."/>
            <person name="Vacek V."/>
            <person name="Brzon O."/>
            <person name="Soukal P."/>
            <person name="Eme L."/>
            <person name="Dacks J.B."/>
            <person name="Karnkowska A."/>
            <person name="Elias M."/>
            <person name="Hampl V."/>
        </authorList>
    </citation>
    <scope>NUCLEOTIDE SEQUENCE [LARGE SCALE GENOMIC DNA]</scope>
    <source>
        <strain evidence="2">NAU3</strain>
        <tissue evidence="2">Gut</tissue>
    </source>
</reference>
<evidence type="ECO:0000313" key="3">
    <source>
        <dbReference type="Proteomes" id="UP001281761"/>
    </source>
</evidence>
<keyword evidence="3" id="KW-1185">Reference proteome</keyword>
<comment type="caution">
    <text evidence="2">The sequence shown here is derived from an EMBL/GenBank/DDBJ whole genome shotgun (WGS) entry which is preliminary data.</text>
</comment>
<dbReference type="EMBL" id="JARBJD010000051">
    <property type="protein sequence ID" value="KAK2956839.1"/>
    <property type="molecule type" value="Genomic_DNA"/>
</dbReference>
<organism evidence="2 3">
    <name type="scientific">Blattamonas nauphoetae</name>
    <dbReference type="NCBI Taxonomy" id="2049346"/>
    <lineage>
        <taxon>Eukaryota</taxon>
        <taxon>Metamonada</taxon>
        <taxon>Preaxostyla</taxon>
        <taxon>Oxymonadida</taxon>
        <taxon>Blattamonas</taxon>
    </lineage>
</organism>